<sequence length="523" mass="57532">MTLFSRRRGLLVAAVAVAVSACHPTATVPPTSPILRRVIPARQVLADLALFQRLKEAAHPGIYKYRSKAQMDSTFADACARVTSRMTVLDAYRLVVGITDFEGSLHNDTALPDSVRKALEAEKSFFPYPLKLVAGQLVLNTGHAPLPLGATISSIDGVPARQLVRALGKYYTTDGLNTTGKAVGLAESFPEYFRLEYGPRAGFVVRYYAPGARAIRQQTLPAVTYAAYERAFADRHSRPCDRSFFEGMPAKYTFRLLPTQAKAVLTLNTFDIGEDNSCGHRRYAQFLDSCFQLLRRSPAITHLLVDVRGNGGGDDDNDMLAFSYLARAPFRENQRATMRFWQVPGRRYLTVARDTAERGGIVADIAEELRTDFTKGADGLPHENAHGNPWFQPKPARFRGQLYLLISPRVASAGSMFAAMVRGNTSAVVIGEETMGGYYGHTGHGSLDYTLPNTGIQVSFFRVDLAQAVPVRASQPFGRGVLPDYEVSQSAADFLANRDTQLRFALQLIAAKQPKRVAVSNKR</sequence>
<protein>
    <submittedName>
        <fullName evidence="3">S41 family peptidase</fullName>
    </submittedName>
</protein>
<dbReference type="InterPro" id="IPR029045">
    <property type="entry name" value="ClpP/crotonase-like_dom_sf"/>
</dbReference>
<dbReference type="SUPFAM" id="SSF52096">
    <property type="entry name" value="ClpP/crotonase"/>
    <property type="match status" value="1"/>
</dbReference>
<reference evidence="3" key="1">
    <citation type="submission" date="2023-07" db="EMBL/GenBank/DDBJ databases">
        <authorList>
            <person name="Kim M.K."/>
        </authorList>
    </citation>
    <scope>NUCLEOTIDE SEQUENCE</scope>
    <source>
        <strain evidence="3">M29</strain>
    </source>
</reference>
<dbReference type="InterPro" id="IPR005151">
    <property type="entry name" value="Tail-specific_protease"/>
</dbReference>
<dbReference type="Pfam" id="PF03572">
    <property type="entry name" value="Peptidase_S41"/>
    <property type="match status" value="1"/>
</dbReference>
<feature type="signal peptide" evidence="1">
    <location>
        <begin position="1"/>
        <end position="21"/>
    </location>
</feature>
<organism evidence="3 4">
    <name type="scientific">Hymenobacter mellowenesis</name>
    <dbReference type="NCBI Taxonomy" id="3063995"/>
    <lineage>
        <taxon>Bacteria</taxon>
        <taxon>Pseudomonadati</taxon>
        <taxon>Bacteroidota</taxon>
        <taxon>Cytophagia</taxon>
        <taxon>Cytophagales</taxon>
        <taxon>Hymenobacteraceae</taxon>
        <taxon>Hymenobacter</taxon>
    </lineage>
</organism>
<evidence type="ECO:0000256" key="1">
    <source>
        <dbReference type="SAM" id="SignalP"/>
    </source>
</evidence>
<keyword evidence="1" id="KW-0732">Signal</keyword>
<proteinExistence type="predicted"/>
<feature type="chain" id="PRO_5046825976" evidence="1">
    <location>
        <begin position="22"/>
        <end position="523"/>
    </location>
</feature>
<dbReference type="PROSITE" id="PS51257">
    <property type="entry name" value="PROKAR_LIPOPROTEIN"/>
    <property type="match status" value="1"/>
</dbReference>
<gene>
    <name evidence="3" type="ORF">Q5H92_15225</name>
</gene>
<keyword evidence="4" id="KW-1185">Reference proteome</keyword>
<evidence type="ECO:0000313" key="4">
    <source>
        <dbReference type="Proteomes" id="UP001167796"/>
    </source>
</evidence>
<feature type="domain" description="Tail specific protease" evidence="2">
    <location>
        <begin position="265"/>
        <end position="487"/>
    </location>
</feature>
<dbReference type="Gene3D" id="3.90.226.10">
    <property type="entry name" value="2-enoyl-CoA Hydratase, Chain A, domain 1"/>
    <property type="match status" value="1"/>
</dbReference>
<dbReference type="RefSeq" id="WP_305012402.1">
    <property type="nucleotide sequence ID" value="NZ_JAUQSX010000007.1"/>
</dbReference>
<dbReference type="EMBL" id="JAUQSX010000007">
    <property type="protein sequence ID" value="MDO7847720.1"/>
    <property type="molecule type" value="Genomic_DNA"/>
</dbReference>
<dbReference type="Proteomes" id="UP001167796">
    <property type="component" value="Unassembled WGS sequence"/>
</dbReference>
<accession>A0ABT9AD01</accession>
<evidence type="ECO:0000259" key="2">
    <source>
        <dbReference type="Pfam" id="PF03572"/>
    </source>
</evidence>
<name>A0ABT9AD01_9BACT</name>
<comment type="caution">
    <text evidence="3">The sequence shown here is derived from an EMBL/GenBank/DDBJ whole genome shotgun (WGS) entry which is preliminary data.</text>
</comment>
<evidence type="ECO:0000313" key="3">
    <source>
        <dbReference type="EMBL" id="MDO7847720.1"/>
    </source>
</evidence>